<accession>A0A7J8QDH1</accession>
<organism evidence="1 2">
    <name type="scientific">Gossypium raimondii</name>
    <name type="common">Peruvian cotton</name>
    <name type="synonym">Gossypium klotzschianum subsp. raimondii</name>
    <dbReference type="NCBI Taxonomy" id="29730"/>
    <lineage>
        <taxon>Eukaryota</taxon>
        <taxon>Viridiplantae</taxon>
        <taxon>Streptophyta</taxon>
        <taxon>Embryophyta</taxon>
        <taxon>Tracheophyta</taxon>
        <taxon>Spermatophyta</taxon>
        <taxon>Magnoliopsida</taxon>
        <taxon>eudicotyledons</taxon>
        <taxon>Gunneridae</taxon>
        <taxon>Pentapetalae</taxon>
        <taxon>rosids</taxon>
        <taxon>malvids</taxon>
        <taxon>Malvales</taxon>
        <taxon>Malvaceae</taxon>
        <taxon>Malvoideae</taxon>
        <taxon>Gossypium</taxon>
    </lineage>
</organism>
<evidence type="ECO:0000313" key="1">
    <source>
        <dbReference type="EMBL" id="MBA0599609.1"/>
    </source>
</evidence>
<evidence type="ECO:0000313" key="2">
    <source>
        <dbReference type="Proteomes" id="UP000593578"/>
    </source>
</evidence>
<comment type="caution">
    <text evidence="1">The sequence shown here is derived from an EMBL/GenBank/DDBJ whole genome shotgun (WGS) entry which is preliminary data.</text>
</comment>
<protein>
    <submittedName>
        <fullName evidence="1">Uncharacterized protein</fullName>
    </submittedName>
</protein>
<proteinExistence type="predicted"/>
<dbReference type="EMBL" id="JABEZZ010000011">
    <property type="protein sequence ID" value="MBA0599609.1"/>
    <property type="molecule type" value="Genomic_DNA"/>
</dbReference>
<sequence>MEKEMIGLNIEDGEEELLLLPIDSESQKSTY</sequence>
<dbReference type="Proteomes" id="UP000593578">
    <property type="component" value="Unassembled WGS sequence"/>
</dbReference>
<reference evidence="1 2" key="1">
    <citation type="journal article" date="2019" name="Genome Biol. Evol.">
        <title>Insights into the evolution of the New World diploid cottons (Gossypium, subgenus Houzingenia) based on genome sequencing.</title>
        <authorList>
            <person name="Grover C.E."/>
            <person name="Arick M.A. 2nd"/>
            <person name="Thrash A."/>
            <person name="Conover J.L."/>
            <person name="Sanders W.S."/>
            <person name="Peterson D.G."/>
            <person name="Frelichowski J.E."/>
            <person name="Scheffler J.A."/>
            <person name="Scheffler B.E."/>
            <person name="Wendel J.F."/>
        </authorList>
    </citation>
    <scope>NUCLEOTIDE SEQUENCE [LARGE SCALE GENOMIC DNA]</scope>
    <source>
        <strain evidence="1">8</strain>
        <tissue evidence="1">Leaf</tissue>
    </source>
</reference>
<gene>
    <name evidence="1" type="ORF">Gorai_005820</name>
</gene>
<dbReference type="AlphaFoldDB" id="A0A7J8QDH1"/>
<name>A0A7J8QDH1_GOSRA</name>
<feature type="non-terminal residue" evidence="1">
    <location>
        <position position="31"/>
    </location>
</feature>